<dbReference type="CDD" id="cd01185">
    <property type="entry name" value="INTN1_C_like"/>
    <property type="match status" value="1"/>
</dbReference>
<evidence type="ECO:0000256" key="1">
    <source>
        <dbReference type="ARBA" id="ARBA00008857"/>
    </source>
</evidence>
<evidence type="ECO:0000259" key="4">
    <source>
        <dbReference type="PROSITE" id="PS51898"/>
    </source>
</evidence>
<protein>
    <submittedName>
        <fullName evidence="5">Tyrosine recombinase XerD</fullName>
    </submittedName>
</protein>
<feature type="domain" description="Tyr recombinase" evidence="4">
    <location>
        <begin position="158"/>
        <end position="333"/>
    </location>
</feature>
<dbReference type="InterPro" id="IPR011010">
    <property type="entry name" value="DNA_brk_join_enz"/>
</dbReference>
<reference evidence="5 6" key="1">
    <citation type="submission" date="2018-06" db="EMBL/GenBank/DDBJ databases">
        <authorList>
            <consortium name="Pathogen Informatics"/>
            <person name="Doyle S."/>
        </authorList>
    </citation>
    <scope>NUCLEOTIDE SEQUENCE [LARGE SCALE GENOMIC DNA]</scope>
    <source>
        <strain evidence="5 6">NCTC11157</strain>
    </source>
</reference>
<dbReference type="Gene3D" id="1.10.443.10">
    <property type="entry name" value="Intergrase catalytic core"/>
    <property type="match status" value="1"/>
</dbReference>
<dbReference type="InterPro" id="IPR010998">
    <property type="entry name" value="Integrase_recombinase_N"/>
</dbReference>
<name>A0A379DV34_9BACT</name>
<dbReference type="InterPro" id="IPR025269">
    <property type="entry name" value="SAM-like_dom"/>
</dbReference>
<dbReference type="Proteomes" id="UP000254072">
    <property type="component" value="Unassembled WGS sequence"/>
</dbReference>
<dbReference type="PANTHER" id="PTHR30349">
    <property type="entry name" value="PHAGE INTEGRASE-RELATED"/>
    <property type="match status" value="1"/>
</dbReference>
<dbReference type="SUPFAM" id="SSF56349">
    <property type="entry name" value="DNA breaking-rejoining enzymes"/>
    <property type="match status" value="1"/>
</dbReference>
<dbReference type="InterPro" id="IPR013762">
    <property type="entry name" value="Integrase-like_cat_sf"/>
</dbReference>
<dbReference type="InterPro" id="IPR002104">
    <property type="entry name" value="Integrase_catalytic"/>
</dbReference>
<dbReference type="PANTHER" id="PTHR30349:SF64">
    <property type="entry name" value="PROPHAGE INTEGRASE INTD-RELATED"/>
    <property type="match status" value="1"/>
</dbReference>
<organism evidence="5 6">
    <name type="scientific">Prevotella disiens</name>
    <dbReference type="NCBI Taxonomy" id="28130"/>
    <lineage>
        <taxon>Bacteria</taxon>
        <taxon>Pseudomonadati</taxon>
        <taxon>Bacteroidota</taxon>
        <taxon>Bacteroidia</taxon>
        <taxon>Bacteroidales</taxon>
        <taxon>Prevotellaceae</taxon>
        <taxon>Prevotella</taxon>
    </lineage>
</organism>
<evidence type="ECO:0000313" key="5">
    <source>
        <dbReference type="EMBL" id="SUB84328.1"/>
    </source>
</evidence>
<gene>
    <name evidence="5" type="primary">xerD_1</name>
    <name evidence="5" type="ORF">NCTC11157_00031</name>
</gene>
<dbReference type="Pfam" id="PF00589">
    <property type="entry name" value="Phage_integrase"/>
    <property type="match status" value="1"/>
</dbReference>
<dbReference type="AlphaFoldDB" id="A0A379DV34"/>
<evidence type="ECO:0000256" key="2">
    <source>
        <dbReference type="ARBA" id="ARBA00023125"/>
    </source>
</evidence>
<evidence type="ECO:0000256" key="3">
    <source>
        <dbReference type="ARBA" id="ARBA00023172"/>
    </source>
</evidence>
<dbReference type="EMBL" id="UGTL01000001">
    <property type="protein sequence ID" value="SUB84328.1"/>
    <property type="molecule type" value="Genomic_DNA"/>
</dbReference>
<evidence type="ECO:0000313" key="6">
    <source>
        <dbReference type="Proteomes" id="UP000254072"/>
    </source>
</evidence>
<dbReference type="GO" id="GO:0006310">
    <property type="term" value="P:DNA recombination"/>
    <property type="evidence" value="ECO:0007669"/>
    <property type="project" value="UniProtKB-KW"/>
</dbReference>
<comment type="similarity">
    <text evidence="1">Belongs to the 'phage' integrase family.</text>
</comment>
<dbReference type="GO" id="GO:0003677">
    <property type="term" value="F:DNA binding"/>
    <property type="evidence" value="ECO:0007669"/>
    <property type="project" value="UniProtKB-KW"/>
</dbReference>
<dbReference type="GO" id="GO:0015074">
    <property type="term" value="P:DNA integration"/>
    <property type="evidence" value="ECO:0007669"/>
    <property type="project" value="InterPro"/>
</dbReference>
<sequence length="358" mass="41570">MKNINRILTEKEGQIQTKYNELVWQKGYVSAELLKNCLTEDSQSNGMLMEEADRFIEEKRPCVGISIAQSTFRNYIYDKQLIVSFLLEKYGMSDIGYSRLDYGFVEELDFYLKSKRRLSPATIQMTVIFLRKLISIGQQKKYIRRDPFVDFKAEKPRGTRRYLTTEELKRILQTPILNKQFERARQLFIFCAFTGLARVDMLRLTPKHIHHYDDGTCEIRIKRQKTDVEAIIPLLPIAKEILDIHIKGKQHDDLIFPTLNVSKASFACINIGQICQIEKGLTFHMARHTFATTICLSNGIAMETLCKMLGHSDIGTTQIYGKITDLKIREDMNRLQEHKSKAFSDYTEAIEKQNATIF</sequence>
<proteinExistence type="inferred from homology"/>
<keyword evidence="2" id="KW-0238">DNA-binding</keyword>
<dbReference type="Pfam" id="PF13102">
    <property type="entry name" value="Phage_int_SAM_5"/>
    <property type="match status" value="1"/>
</dbReference>
<dbReference type="PROSITE" id="PS51898">
    <property type="entry name" value="TYR_RECOMBINASE"/>
    <property type="match status" value="1"/>
</dbReference>
<dbReference type="Gene3D" id="1.10.150.130">
    <property type="match status" value="1"/>
</dbReference>
<dbReference type="InterPro" id="IPR050090">
    <property type="entry name" value="Tyrosine_recombinase_XerCD"/>
</dbReference>
<keyword evidence="3" id="KW-0233">DNA recombination</keyword>
<accession>A0A379DV34</accession>